<gene>
    <name evidence="1" type="ORF">CYJ98_003655</name>
</gene>
<accession>A0A9X7F6L5</accession>
<keyword evidence="2" id="KW-1185">Reference proteome</keyword>
<evidence type="ECO:0000313" key="1">
    <source>
        <dbReference type="EMBL" id="WOS98764.1"/>
    </source>
</evidence>
<reference evidence="2" key="1">
    <citation type="submission" date="2017-12" db="EMBL/GenBank/DDBJ databases">
        <title>Phylogenetic diversity of female urinary microbiome.</title>
        <authorList>
            <person name="Thomas-White K."/>
            <person name="Wolfe A.J."/>
        </authorList>
    </citation>
    <scope>NUCLEOTIDE SEQUENCE [LARGE SCALE GENOMIC DNA]</scope>
    <source>
        <strain evidence="2">UMB0023</strain>
    </source>
</reference>
<dbReference type="Proteomes" id="UP000234781">
    <property type="component" value="Chromosome"/>
</dbReference>
<dbReference type="EMBL" id="CP136962">
    <property type="protein sequence ID" value="WOS98764.1"/>
    <property type="molecule type" value="Genomic_DNA"/>
</dbReference>
<proteinExistence type="predicted"/>
<sequence length="277" mass="32614">MLKFVSSFDDLKDFEDHNTYYLRIRIHPNYTGNKTLALDTYLQKLRFFLLDVSRHIQPCEDDDWSWVDYLKREKKIVQYSLMREFDSVLYQIAKSNESNDIQVLLNAIMDGKALDVRKFQFSYTHKLRLLDTDYADEKFDRLGIYFDLLRKEPDKKPYYSKQDLIELIRLAYKHYPVDSITLADGNFDIRSPTSPDYYEGSYAVFPHRGTCAWMIGLPHKIGQSDIPDTAEAIDIDGKNTLVVSNRDEWFTSFNAEHVQKANFLEIALWEKGLLPVF</sequence>
<name>A0A9X7F6L5_NEIPE</name>
<reference evidence="1 2" key="2">
    <citation type="submission" date="2023-10" db="EMBL/GenBank/DDBJ databases">
        <authorList>
            <person name="Choi B."/>
        </authorList>
    </citation>
    <scope>NUCLEOTIDE SEQUENCE [LARGE SCALE GENOMIC DNA]</scope>
    <source>
        <strain evidence="1 2">UMB0023</strain>
    </source>
</reference>
<organism evidence="1 2">
    <name type="scientific">Neisseria perflava</name>
    <dbReference type="NCBI Taxonomy" id="33053"/>
    <lineage>
        <taxon>Bacteria</taxon>
        <taxon>Pseudomonadati</taxon>
        <taxon>Pseudomonadota</taxon>
        <taxon>Betaproteobacteria</taxon>
        <taxon>Neisseriales</taxon>
        <taxon>Neisseriaceae</taxon>
        <taxon>Neisseria</taxon>
    </lineage>
</organism>
<evidence type="ECO:0000313" key="2">
    <source>
        <dbReference type="Proteomes" id="UP000234781"/>
    </source>
</evidence>
<protein>
    <submittedName>
        <fullName evidence="1">Imm52 family immunity protein</fullName>
    </submittedName>
</protein>
<dbReference type="AlphaFoldDB" id="A0A9X7F6L5"/>
<dbReference type="RefSeq" id="WP_101756290.1">
    <property type="nucleotide sequence ID" value="NZ_CP136962.1"/>
</dbReference>